<keyword evidence="3" id="KW-1185">Reference proteome</keyword>
<feature type="compositionally biased region" description="Low complexity" evidence="1">
    <location>
        <begin position="24"/>
        <end position="35"/>
    </location>
</feature>
<comment type="caution">
    <text evidence="2">The sequence shown here is derived from an EMBL/GenBank/DDBJ whole genome shotgun (WGS) entry which is preliminary data.</text>
</comment>
<feature type="non-terminal residue" evidence="2">
    <location>
        <position position="1"/>
    </location>
</feature>
<proteinExistence type="predicted"/>
<sequence length="102" mass="10477">RRAAAGAPRRAAARPDRRAGGGSAPRSVGAAARPLPIRPPRRPLGGGAHGHRLLEEILRPRRRCPARGGEDGEGRLGDGAQNKKPGSHGRGGPQGRAPGRVG</sequence>
<protein>
    <submittedName>
        <fullName evidence="2">Uncharacterized protein</fullName>
    </submittedName>
</protein>
<dbReference type="EMBL" id="CAUYUJ010006265">
    <property type="protein sequence ID" value="CAK0816766.1"/>
    <property type="molecule type" value="Genomic_DNA"/>
</dbReference>
<name>A0ABN9RCQ1_9DINO</name>
<dbReference type="Proteomes" id="UP001189429">
    <property type="component" value="Unassembled WGS sequence"/>
</dbReference>
<feature type="non-terminal residue" evidence="2">
    <location>
        <position position="102"/>
    </location>
</feature>
<organism evidence="2 3">
    <name type="scientific">Prorocentrum cordatum</name>
    <dbReference type="NCBI Taxonomy" id="2364126"/>
    <lineage>
        <taxon>Eukaryota</taxon>
        <taxon>Sar</taxon>
        <taxon>Alveolata</taxon>
        <taxon>Dinophyceae</taxon>
        <taxon>Prorocentrales</taxon>
        <taxon>Prorocentraceae</taxon>
        <taxon>Prorocentrum</taxon>
    </lineage>
</organism>
<evidence type="ECO:0000313" key="2">
    <source>
        <dbReference type="EMBL" id="CAK0816766.1"/>
    </source>
</evidence>
<evidence type="ECO:0000256" key="1">
    <source>
        <dbReference type="SAM" id="MobiDB-lite"/>
    </source>
</evidence>
<evidence type="ECO:0000313" key="3">
    <source>
        <dbReference type="Proteomes" id="UP001189429"/>
    </source>
</evidence>
<reference evidence="2" key="1">
    <citation type="submission" date="2023-10" db="EMBL/GenBank/DDBJ databases">
        <authorList>
            <person name="Chen Y."/>
            <person name="Shah S."/>
            <person name="Dougan E. K."/>
            <person name="Thang M."/>
            <person name="Chan C."/>
        </authorList>
    </citation>
    <scope>NUCLEOTIDE SEQUENCE [LARGE SCALE GENOMIC DNA]</scope>
</reference>
<feature type="region of interest" description="Disordered" evidence="1">
    <location>
        <begin position="1"/>
        <end position="102"/>
    </location>
</feature>
<accession>A0ABN9RCQ1</accession>
<feature type="compositionally biased region" description="Low complexity" evidence="1">
    <location>
        <begin position="1"/>
        <end position="10"/>
    </location>
</feature>
<gene>
    <name evidence="2" type="ORF">PCOR1329_LOCUS19584</name>
</gene>